<dbReference type="Gene3D" id="1.10.10.10">
    <property type="entry name" value="Winged helix-like DNA-binding domain superfamily/Winged helix DNA-binding domain"/>
    <property type="match status" value="1"/>
</dbReference>
<dbReference type="SUPFAM" id="SSF53155">
    <property type="entry name" value="Methylated DNA-protein cysteine methyltransferase domain"/>
    <property type="match status" value="1"/>
</dbReference>
<dbReference type="GO" id="GO:0005737">
    <property type="term" value="C:cytoplasm"/>
    <property type="evidence" value="ECO:0007669"/>
    <property type="project" value="UniProtKB-SubCell"/>
</dbReference>
<evidence type="ECO:0000256" key="2">
    <source>
        <dbReference type="ARBA" id="ARBA00008711"/>
    </source>
</evidence>
<reference evidence="13" key="1">
    <citation type="submission" date="2019-12" db="EMBL/GenBank/DDBJ databases">
        <title>Complete genome of Terracaulis silvestris 0127_4.</title>
        <authorList>
            <person name="Vieira S."/>
            <person name="Riedel T."/>
            <person name="Sproer C."/>
            <person name="Pascual J."/>
            <person name="Boedeker C."/>
            <person name="Overmann J."/>
        </authorList>
    </citation>
    <scope>NUCLEOTIDE SEQUENCE [LARGE SCALE GENOMIC DNA]</scope>
    <source>
        <strain evidence="13">0127_4</strain>
    </source>
</reference>
<keyword evidence="7 9" id="KW-0234">DNA repair</keyword>
<dbReference type="AlphaFoldDB" id="A0A6I6MPF6"/>
<dbReference type="PANTHER" id="PTHR10815">
    <property type="entry name" value="METHYLATED-DNA--PROTEIN-CYSTEINE METHYLTRANSFERASE"/>
    <property type="match status" value="1"/>
</dbReference>
<dbReference type="InterPro" id="IPR036388">
    <property type="entry name" value="WH-like_DNA-bd_sf"/>
</dbReference>
<dbReference type="KEGG" id="tsv:DSM104635_01494"/>
<dbReference type="RefSeq" id="WP_158765590.1">
    <property type="nucleotide sequence ID" value="NZ_CP047045.1"/>
</dbReference>
<dbReference type="CDD" id="cd06445">
    <property type="entry name" value="ATase"/>
    <property type="match status" value="1"/>
</dbReference>
<dbReference type="Proteomes" id="UP000431269">
    <property type="component" value="Chromosome"/>
</dbReference>
<evidence type="ECO:0000256" key="8">
    <source>
        <dbReference type="ARBA" id="ARBA00049348"/>
    </source>
</evidence>
<comment type="catalytic activity">
    <reaction evidence="8 9">
        <text>a 6-O-methyl-2'-deoxyguanosine in DNA + L-cysteinyl-[protein] = S-methyl-L-cysteinyl-[protein] + a 2'-deoxyguanosine in DNA</text>
        <dbReference type="Rhea" id="RHEA:24000"/>
        <dbReference type="Rhea" id="RHEA-COMP:10131"/>
        <dbReference type="Rhea" id="RHEA-COMP:10132"/>
        <dbReference type="Rhea" id="RHEA-COMP:11367"/>
        <dbReference type="Rhea" id="RHEA-COMP:11368"/>
        <dbReference type="ChEBI" id="CHEBI:29950"/>
        <dbReference type="ChEBI" id="CHEBI:82612"/>
        <dbReference type="ChEBI" id="CHEBI:85445"/>
        <dbReference type="ChEBI" id="CHEBI:85448"/>
        <dbReference type="EC" id="2.1.1.63"/>
    </reaction>
</comment>
<dbReference type="InterPro" id="IPR001497">
    <property type="entry name" value="MethylDNA_cys_MeTrfase_AS"/>
</dbReference>
<sequence>MISSVYDSPIGPLTLASNGAALTQLEFENPKHPLPPVAPGNDKIIEQAKRELDAYFKGKLKTFTVPVAPQGTEFQRKAWAALQKIPYGTTRTYGQQAKVIGSPAASRAVGAANGRNPVAVIIPCHRVIGSNGSLTGFGGGMERKKFLLDLEQGELLSAEDYEVATALAHRVSVGDRASKSRRG</sequence>
<keyword evidence="13" id="KW-1185">Reference proteome</keyword>
<organism evidence="12 13">
    <name type="scientific">Terricaulis silvestris</name>
    <dbReference type="NCBI Taxonomy" id="2686094"/>
    <lineage>
        <taxon>Bacteria</taxon>
        <taxon>Pseudomonadati</taxon>
        <taxon>Pseudomonadota</taxon>
        <taxon>Alphaproteobacteria</taxon>
        <taxon>Caulobacterales</taxon>
        <taxon>Caulobacteraceae</taxon>
        <taxon>Terricaulis</taxon>
    </lineage>
</organism>
<feature type="active site" description="Nucleophile; methyl group acceptor" evidence="9">
    <location>
        <position position="124"/>
    </location>
</feature>
<dbReference type="FunFam" id="1.10.10.10:FF:000214">
    <property type="entry name" value="Methylated-DNA--protein-cysteine methyltransferase"/>
    <property type="match status" value="1"/>
</dbReference>
<dbReference type="InterPro" id="IPR036217">
    <property type="entry name" value="MethylDNA_cys_MeTrfase_DNAb"/>
</dbReference>
<protein>
    <recommendedName>
        <fullName evidence="9">Methylated-DNA--protein-cysteine methyltransferase</fullName>
        <ecNumber evidence="9">2.1.1.63</ecNumber>
    </recommendedName>
    <alternativeName>
        <fullName evidence="9">6-O-methylguanine-DNA methyltransferase</fullName>
        <shortName evidence="9">MGMT</shortName>
    </alternativeName>
    <alternativeName>
        <fullName evidence="9">O-6-methylguanine-DNA-alkyltransferase</fullName>
    </alternativeName>
</protein>
<evidence type="ECO:0000256" key="4">
    <source>
        <dbReference type="ARBA" id="ARBA00022603"/>
    </source>
</evidence>
<dbReference type="InterPro" id="IPR014048">
    <property type="entry name" value="MethylDNA_cys_MeTrfase_DNA-bd"/>
</dbReference>
<evidence type="ECO:0000313" key="13">
    <source>
        <dbReference type="Proteomes" id="UP000431269"/>
    </source>
</evidence>
<comment type="subcellular location">
    <subcellularLocation>
        <location evidence="9">Cytoplasm</location>
    </subcellularLocation>
</comment>
<evidence type="ECO:0000256" key="6">
    <source>
        <dbReference type="ARBA" id="ARBA00022763"/>
    </source>
</evidence>
<keyword evidence="6 9" id="KW-0227">DNA damage</keyword>
<dbReference type="HAMAP" id="MF_00772">
    <property type="entry name" value="OGT"/>
    <property type="match status" value="1"/>
</dbReference>
<dbReference type="NCBIfam" id="TIGR00589">
    <property type="entry name" value="ogt"/>
    <property type="match status" value="1"/>
</dbReference>
<feature type="domain" description="Methylguanine DNA methyltransferase ribonuclease-like" evidence="11">
    <location>
        <begin position="2"/>
        <end position="68"/>
    </location>
</feature>
<evidence type="ECO:0000256" key="7">
    <source>
        <dbReference type="ARBA" id="ARBA00023204"/>
    </source>
</evidence>
<comment type="miscellaneous">
    <text evidence="9">This enzyme catalyzes only one turnover and therefore is not strictly catalytic. According to one definition, an enzyme is a biocatalyst that acts repeatedly and over many reaction cycles.</text>
</comment>
<dbReference type="Pfam" id="PF02870">
    <property type="entry name" value="Methyltransf_1N"/>
    <property type="match status" value="1"/>
</dbReference>
<dbReference type="Pfam" id="PF01035">
    <property type="entry name" value="DNA_binding_1"/>
    <property type="match status" value="1"/>
</dbReference>
<keyword evidence="3 9" id="KW-0963">Cytoplasm</keyword>
<dbReference type="SUPFAM" id="SSF46767">
    <property type="entry name" value="Methylated DNA-protein cysteine methyltransferase, C-terminal domain"/>
    <property type="match status" value="1"/>
</dbReference>
<comment type="catalytic activity">
    <reaction evidence="1 9">
        <text>a 4-O-methyl-thymidine in DNA + L-cysteinyl-[protein] = a thymidine in DNA + S-methyl-L-cysteinyl-[protein]</text>
        <dbReference type="Rhea" id="RHEA:53428"/>
        <dbReference type="Rhea" id="RHEA-COMP:10131"/>
        <dbReference type="Rhea" id="RHEA-COMP:10132"/>
        <dbReference type="Rhea" id="RHEA-COMP:13555"/>
        <dbReference type="Rhea" id="RHEA-COMP:13556"/>
        <dbReference type="ChEBI" id="CHEBI:29950"/>
        <dbReference type="ChEBI" id="CHEBI:82612"/>
        <dbReference type="ChEBI" id="CHEBI:137386"/>
        <dbReference type="ChEBI" id="CHEBI:137387"/>
        <dbReference type="EC" id="2.1.1.63"/>
    </reaction>
</comment>
<evidence type="ECO:0000256" key="9">
    <source>
        <dbReference type="HAMAP-Rule" id="MF_00772"/>
    </source>
</evidence>
<evidence type="ECO:0000256" key="1">
    <source>
        <dbReference type="ARBA" id="ARBA00001286"/>
    </source>
</evidence>
<comment type="function">
    <text evidence="9">Involved in the cellular defense against the biological effects of O6-methylguanine (O6-MeG) and O4-methylthymine (O4-MeT) in DNA. Repairs the methylated nucleobase in DNA by stoichiometrically transferring the methyl group to a cysteine residue in the enzyme. This is a suicide reaction: the enzyme is irreversibly inactivated.</text>
</comment>
<proteinExistence type="inferred from homology"/>
<evidence type="ECO:0000256" key="3">
    <source>
        <dbReference type="ARBA" id="ARBA00022490"/>
    </source>
</evidence>
<dbReference type="InterPro" id="IPR036631">
    <property type="entry name" value="MGMT_N_sf"/>
</dbReference>
<dbReference type="GO" id="GO:0003908">
    <property type="term" value="F:methylated-DNA-[protein]-cysteine S-methyltransferase activity"/>
    <property type="evidence" value="ECO:0007669"/>
    <property type="project" value="UniProtKB-UniRule"/>
</dbReference>
<dbReference type="InterPro" id="IPR008332">
    <property type="entry name" value="MethylG_MeTrfase_N"/>
</dbReference>
<dbReference type="PROSITE" id="PS00374">
    <property type="entry name" value="MGMT"/>
    <property type="match status" value="1"/>
</dbReference>
<keyword evidence="4 9" id="KW-0489">Methyltransferase</keyword>
<feature type="domain" description="Methylated-DNA-[protein]-cysteine S-methyltransferase DNA binding" evidence="10">
    <location>
        <begin position="73"/>
        <end position="152"/>
    </location>
</feature>
<dbReference type="EMBL" id="CP047045">
    <property type="protein sequence ID" value="QGZ94667.1"/>
    <property type="molecule type" value="Genomic_DNA"/>
</dbReference>
<evidence type="ECO:0000256" key="5">
    <source>
        <dbReference type="ARBA" id="ARBA00022679"/>
    </source>
</evidence>
<dbReference type="GO" id="GO:0006307">
    <property type="term" value="P:DNA alkylation repair"/>
    <property type="evidence" value="ECO:0007669"/>
    <property type="project" value="UniProtKB-UniRule"/>
</dbReference>
<accession>A0A6I6MPF6</accession>
<evidence type="ECO:0000259" key="11">
    <source>
        <dbReference type="Pfam" id="PF02870"/>
    </source>
</evidence>
<dbReference type="PANTHER" id="PTHR10815:SF13">
    <property type="entry name" value="METHYLATED-DNA--PROTEIN-CYSTEINE METHYLTRANSFERASE"/>
    <property type="match status" value="1"/>
</dbReference>
<dbReference type="EC" id="2.1.1.63" evidence="9"/>
<evidence type="ECO:0000259" key="10">
    <source>
        <dbReference type="Pfam" id="PF01035"/>
    </source>
</evidence>
<dbReference type="Gene3D" id="3.30.160.70">
    <property type="entry name" value="Methylated DNA-protein cysteine methyltransferase domain"/>
    <property type="match status" value="1"/>
</dbReference>
<keyword evidence="5 9" id="KW-0808">Transferase</keyword>
<dbReference type="InterPro" id="IPR023546">
    <property type="entry name" value="MGMT"/>
</dbReference>
<comment type="similarity">
    <text evidence="2 9">Belongs to the MGMT family.</text>
</comment>
<name>A0A6I6MPF6_9CAUL</name>
<evidence type="ECO:0000313" key="12">
    <source>
        <dbReference type="EMBL" id="QGZ94667.1"/>
    </source>
</evidence>
<gene>
    <name evidence="12" type="primary">adaB</name>
    <name evidence="12" type="ORF">DSM104635_01494</name>
</gene>
<dbReference type="GO" id="GO:0032259">
    <property type="term" value="P:methylation"/>
    <property type="evidence" value="ECO:0007669"/>
    <property type="project" value="UniProtKB-KW"/>
</dbReference>